<accession>A0A643C414</accession>
<dbReference type="PANTHER" id="PTHR21534">
    <property type="entry name" value="KATANIN-INTERACTING PROTEIN"/>
    <property type="match status" value="1"/>
</dbReference>
<dbReference type="Pfam" id="PF14652">
    <property type="entry name" value="DUF4457"/>
    <property type="match status" value="2"/>
</dbReference>
<evidence type="ECO:0000313" key="4">
    <source>
        <dbReference type="Proteomes" id="UP000437017"/>
    </source>
</evidence>
<dbReference type="InterPro" id="IPR026704">
    <property type="entry name" value="KATNIP"/>
</dbReference>
<sequence>MEDEHMWLIPFSPGLDHVVTIHFDRAESIAGLRFWNYNKSPEDTYRGAKVVHVSLDGLCVSPPEGFLIRKGPGNCHFDFAQEILFVDYLQPCPLPPPAQRLDTKSLERASMDYEAPLMPCGFIFQFQLLTSWGDPYYIGLTSLELYDERGEKIPLSENSILSRQKGGSTQTAGSMGGSGEEAESSNSSRWQLCPPGAPALASPEPRRQRDGGWRPQEWPTVRGAEHSALGYENLEAPTDIAAFPDSVNSLEGVCGDVRTPDKLIDQVNDTNDGRHMWLAPILPGLVGSGGSQPWGGWGVLSVPGLSDTSFFQVNRVYVIFDRPTTVSMIKLWNYAKTPHRGVKEFGLLVDDLLVYNGILAMVGHLVRGILPTCEPTVPYHTILFTEDTDICHQEKHTAISNQVEDQDVQMMNENQIVTNSKRKQNAADPGVSIGIWIKQPLSGKKVQLKRPGV</sequence>
<keyword evidence="4" id="KW-1185">Reference proteome</keyword>
<comment type="caution">
    <text evidence="3">The sequence shown here is derived from an EMBL/GenBank/DDBJ whole genome shotgun (WGS) entry which is preliminary data.</text>
</comment>
<organism evidence="3 4">
    <name type="scientific">Balaenoptera physalus</name>
    <name type="common">Fin whale</name>
    <name type="synonym">Balaena physalus</name>
    <dbReference type="NCBI Taxonomy" id="9770"/>
    <lineage>
        <taxon>Eukaryota</taxon>
        <taxon>Metazoa</taxon>
        <taxon>Chordata</taxon>
        <taxon>Craniata</taxon>
        <taxon>Vertebrata</taxon>
        <taxon>Euteleostomi</taxon>
        <taxon>Mammalia</taxon>
        <taxon>Eutheria</taxon>
        <taxon>Laurasiatheria</taxon>
        <taxon>Artiodactyla</taxon>
        <taxon>Whippomorpha</taxon>
        <taxon>Cetacea</taxon>
        <taxon>Mysticeti</taxon>
        <taxon>Balaenopteridae</taxon>
        <taxon>Balaenoptera</taxon>
    </lineage>
</organism>
<dbReference type="EMBL" id="SGJD01002755">
    <property type="protein sequence ID" value="KAB0394535.1"/>
    <property type="molecule type" value="Genomic_DNA"/>
</dbReference>
<proteinExistence type="predicted"/>
<name>A0A643C414_BALPH</name>
<feature type="domain" description="KATNIP" evidence="2">
    <location>
        <begin position="1"/>
        <end position="163"/>
    </location>
</feature>
<reference evidence="3 4" key="1">
    <citation type="journal article" date="2019" name="PLoS ONE">
        <title>Genomic analyses reveal an absence of contemporary introgressive admixture between fin whales and blue whales, despite known hybrids.</title>
        <authorList>
            <person name="Westbury M.V."/>
            <person name="Petersen B."/>
            <person name="Lorenzen E.D."/>
        </authorList>
    </citation>
    <scope>NUCLEOTIDE SEQUENCE [LARGE SCALE GENOMIC DNA]</scope>
    <source>
        <strain evidence="3">FinWhale-01</strain>
    </source>
</reference>
<feature type="region of interest" description="Disordered" evidence="1">
    <location>
        <begin position="157"/>
        <end position="218"/>
    </location>
</feature>
<feature type="compositionally biased region" description="Polar residues" evidence="1">
    <location>
        <begin position="157"/>
        <end position="172"/>
    </location>
</feature>
<dbReference type="OrthoDB" id="304622at2759"/>
<evidence type="ECO:0000313" key="3">
    <source>
        <dbReference type="EMBL" id="KAB0394535.1"/>
    </source>
</evidence>
<gene>
    <name evidence="3" type="ORF">E2I00_004115</name>
</gene>
<evidence type="ECO:0000256" key="1">
    <source>
        <dbReference type="SAM" id="MobiDB-lite"/>
    </source>
</evidence>
<dbReference type="Proteomes" id="UP000437017">
    <property type="component" value="Unassembled WGS sequence"/>
</dbReference>
<evidence type="ECO:0000259" key="2">
    <source>
        <dbReference type="Pfam" id="PF14652"/>
    </source>
</evidence>
<protein>
    <recommendedName>
        <fullName evidence="2">KATNIP domain-containing protein</fullName>
    </recommendedName>
</protein>
<dbReference type="AlphaFoldDB" id="A0A643C414"/>
<dbReference type="PANTHER" id="PTHR21534:SF0">
    <property type="entry name" value="KATANIN-INTERACTING PROTEIN"/>
    <property type="match status" value="1"/>
</dbReference>
<feature type="domain" description="KATNIP" evidence="2">
    <location>
        <begin position="238"/>
        <end position="361"/>
    </location>
</feature>
<dbReference type="InterPro" id="IPR027859">
    <property type="entry name" value="KATNIP_dom"/>
</dbReference>